<keyword evidence="5" id="KW-1185">Reference proteome</keyword>
<keyword evidence="3" id="KW-1133">Transmembrane helix</keyword>
<dbReference type="AlphaFoldDB" id="A0A494RCI9"/>
<dbReference type="OrthoDB" id="7173609at2"/>
<feature type="transmembrane region" description="Helical" evidence="3">
    <location>
        <begin position="21"/>
        <end position="40"/>
    </location>
</feature>
<dbReference type="Proteomes" id="UP000276984">
    <property type="component" value="Chromosome"/>
</dbReference>
<proteinExistence type="predicted"/>
<name>A0A494RCI9_9CAUL</name>
<reference evidence="4 5" key="1">
    <citation type="submission" date="2018-10" db="EMBL/GenBank/DDBJ databases">
        <title>Complete genome sequence of Brevundimonas naejangsanensis BRV3.</title>
        <authorList>
            <person name="Berrios L."/>
            <person name="Ely B."/>
        </authorList>
    </citation>
    <scope>NUCLEOTIDE SEQUENCE [LARGE SCALE GENOMIC DNA]</scope>
    <source>
        <strain evidence="4 5">BRV3</strain>
    </source>
</reference>
<keyword evidence="3" id="KW-0472">Membrane</keyword>
<dbReference type="GO" id="GO:0051301">
    <property type="term" value="P:cell division"/>
    <property type="evidence" value="ECO:0007669"/>
    <property type="project" value="UniProtKB-KW"/>
</dbReference>
<keyword evidence="4" id="KW-0131">Cell cycle</keyword>
<evidence type="ECO:0000256" key="2">
    <source>
        <dbReference type="SAM" id="MobiDB-lite"/>
    </source>
</evidence>
<feature type="coiled-coil region" evidence="1">
    <location>
        <begin position="44"/>
        <end position="71"/>
    </location>
</feature>
<keyword evidence="3" id="KW-0812">Transmembrane</keyword>
<accession>A0A494RCI9</accession>
<protein>
    <submittedName>
        <fullName evidence="4">Cell division protein</fullName>
    </submittedName>
</protein>
<evidence type="ECO:0000313" key="5">
    <source>
        <dbReference type="Proteomes" id="UP000276984"/>
    </source>
</evidence>
<keyword evidence="1" id="KW-0175">Coiled coil</keyword>
<feature type="region of interest" description="Disordered" evidence="2">
    <location>
        <begin position="108"/>
        <end position="137"/>
    </location>
</feature>
<feature type="compositionally biased region" description="Pro residues" evidence="2">
    <location>
        <begin position="108"/>
        <end position="128"/>
    </location>
</feature>
<organism evidence="4 5">
    <name type="scientific">Brevundimonas naejangsanensis</name>
    <dbReference type="NCBI Taxonomy" id="588932"/>
    <lineage>
        <taxon>Bacteria</taxon>
        <taxon>Pseudomonadati</taxon>
        <taxon>Pseudomonadota</taxon>
        <taxon>Alphaproteobacteria</taxon>
        <taxon>Caulobacterales</taxon>
        <taxon>Caulobacteraceae</taxon>
        <taxon>Brevundimonas</taxon>
    </lineage>
</organism>
<evidence type="ECO:0000256" key="1">
    <source>
        <dbReference type="SAM" id="Coils"/>
    </source>
</evidence>
<evidence type="ECO:0000256" key="3">
    <source>
        <dbReference type="SAM" id="Phobius"/>
    </source>
</evidence>
<dbReference type="RefSeq" id="WP_121481206.1">
    <property type="nucleotide sequence ID" value="NZ_CP032707.1"/>
</dbReference>
<dbReference type="EMBL" id="CP032707">
    <property type="protein sequence ID" value="AYG94047.1"/>
    <property type="molecule type" value="Genomic_DNA"/>
</dbReference>
<sequence>MIAVPAPVQRLFEWKVRGVRCVEIIGVACVLALVFSVYIAKAAAARESAEISRIERDIRENRQRVRLLRAEVTRLEQPARLEALSREIGLGPVDVKKQAGEAALTEIAPPPAVEKPVAPPVAPAPAPAADPAAEVVQ</sequence>
<gene>
    <name evidence="4" type="ORF">D8I30_01755</name>
</gene>
<evidence type="ECO:0000313" key="4">
    <source>
        <dbReference type="EMBL" id="AYG94047.1"/>
    </source>
</evidence>
<keyword evidence="4" id="KW-0132">Cell division</keyword>